<dbReference type="Proteomes" id="UP000644115">
    <property type="component" value="Unassembled WGS sequence"/>
</dbReference>
<name>A0A923NC65_9FIRM</name>
<dbReference type="InterPro" id="IPR027417">
    <property type="entry name" value="P-loop_NTPase"/>
</dbReference>
<dbReference type="EMBL" id="JACRWC010000032">
    <property type="protein sequence ID" value="MBC5998739.1"/>
    <property type="molecule type" value="Genomic_DNA"/>
</dbReference>
<dbReference type="RefSeq" id="WP_249286287.1">
    <property type="nucleotide sequence ID" value="NZ_JACRWC010000032.1"/>
</dbReference>
<keyword evidence="2" id="KW-1185">Reference proteome</keyword>
<dbReference type="SUPFAM" id="SSF52540">
    <property type="entry name" value="P-loop containing nucleoside triphosphate hydrolases"/>
    <property type="match status" value="1"/>
</dbReference>
<dbReference type="Pfam" id="PF13189">
    <property type="entry name" value="Cytidylate_kin2"/>
    <property type="match status" value="1"/>
</dbReference>
<proteinExistence type="predicted"/>
<comment type="caution">
    <text evidence="1">The sequence shown here is derived from an EMBL/GenBank/DDBJ whole genome shotgun (WGS) entry which is preliminary data.</text>
</comment>
<sequence length="209" mass="23803">MGNNDKKIITISREFGSGGRLIGKRLAEKLDVPFYDKQLLDRIAEESGFSKEMIKGAEMKAKNSFLYSLASAMGTSENGPESLSLNERFFLAQFDTIRRIADEGSCVIVGRCSDYVLRGLPEASHIFIYAEEKDKIKRAVQEYGIPEDEARKLMRDTDKARANYYAYHTGRKWGEHVNYSLSIDSGYIEIEDIVDLIVQYTKVRRFSQA</sequence>
<protein>
    <submittedName>
        <fullName evidence="1">Cytidylate kinase-like family protein</fullName>
    </submittedName>
</protein>
<keyword evidence="1" id="KW-0418">Kinase</keyword>
<gene>
    <name evidence="1" type="ORF">H8876_01805</name>
</gene>
<evidence type="ECO:0000313" key="1">
    <source>
        <dbReference type="EMBL" id="MBC5998739.1"/>
    </source>
</evidence>
<organism evidence="1 2">
    <name type="scientific">Lentihominibacter faecis</name>
    <dbReference type="NCBI Taxonomy" id="2764712"/>
    <lineage>
        <taxon>Bacteria</taxon>
        <taxon>Bacillati</taxon>
        <taxon>Bacillota</taxon>
        <taxon>Clostridia</taxon>
        <taxon>Peptostreptococcales</taxon>
        <taxon>Anaerovoracaceae</taxon>
        <taxon>Lentihominibacter</taxon>
    </lineage>
</organism>
<accession>A0A923NC65</accession>
<dbReference type="GO" id="GO:0016301">
    <property type="term" value="F:kinase activity"/>
    <property type="evidence" value="ECO:0007669"/>
    <property type="project" value="UniProtKB-KW"/>
</dbReference>
<dbReference type="AlphaFoldDB" id="A0A923NC65"/>
<dbReference type="Gene3D" id="3.40.50.300">
    <property type="entry name" value="P-loop containing nucleotide triphosphate hydrolases"/>
    <property type="match status" value="1"/>
</dbReference>
<keyword evidence="1" id="KW-0808">Transferase</keyword>
<reference evidence="1" key="1">
    <citation type="submission" date="2020-08" db="EMBL/GenBank/DDBJ databases">
        <authorList>
            <person name="Liu C."/>
            <person name="Sun Q."/>
        </authorList>
    </citation>
    <scope>NUCLEOTIDE SEQUENCE</scope>
    <source>
        <strain evidence="1">BX16</strain>
    </source>
</reference>
<evidence type="ECO:0000313" key="2">
    <source>
        <dbReference type="Proteomes" id="UP000644115"/>
    </source>
</evidence>